<organism evidence="1 2">
    <name type="scientific">Fusarium solani subsp. cucurbitae</name>
    <name type="common">Neocosmosporum cucurbitae</name>
    <dbReference type="NCBI Taxonomy" id="2747967"/>
    <lineage>
        <taxon>Eukaryota</taxon>
        <taxon>Fungi</taxon>
        <taxon>Dikarya</taxon>
        <taxon>Ascomycota</taxon>
        <taxon>Pezizomycotina</taxon>
        <taxon>Sordariomycetes</taxon>
        <taxon>Hypocreomycetidae</taxon>
        <taxon>Hypocreales</taxon>
        <taxon>Nectriaceae</taxon>
        <taxon>Fusarium</taxon>
        <taxon>Fusarium solani species complex</taxon>
    </lineage>
</organism>
<evidence type="ECO:0000313" key="2">
    <source>
        <dbReference type="Proteomes" id="UP000830768"/>
    </source>
</evidence>
<sequence length="357" mass="39953">MVQMLADAGADPNAPGPLPAGEPLLYTTISEKSYLTRHRSVFRYLVSDPRVDVNKATNSGETPIIALARHRNLKKLRYLIRHGGNINATDNEGRRAIHYFSASADPYIGHKEIRYFAKAGADLYTPDNYGGAPLHISAGGRDPVECARIILKACPQGFNINLKDIDGWAPLMYACRSEMADAMMLNMLVKEWGADVWPVSYDGQWSARKLVSLVDISDYDCPLELLEPPEDKRECIGPDGVKQIWDPAFHTTPENYIDARCESCLLPSSGQWHRCRDCTEAIFFCFKCFPYRNDVHETGHTFIPWTFFIESEDERSEHNGQDGETSDSEEFNAFGAGSGSSGTEETDTETDDDDDDF</sequence>
<evidence type="ECO:0000313" key="1">
    <source>
        <dbReference type="EMBL" id="UPL00554.1"/>
    </source>
</evidence>
<proteinExistence type="predicted"/>
<name>A0ACD3ZGX4_FUSSC</name>
<dbReference type="EMBL" id="CP090038">
    <property type="protein sequence ID" value="UPL00554.1"/>
    <property type="molecule type" value="Genomic_DNA"/>
</dbReference>
<protein>
    <submittedName>
        <fullName evidence="1">Uncharacterized protein</fullName>
    </submittedName>
</protein>
<gene>
    <name evidence="1" type="ORF">LCI18_011488</name>
</gene>
<accession>A0ACD3ZGX4</accession>
<dbReference type="Proteomes" id="UP000830768">
    <property type="component" value="Chromosome 10"/>
</dbReference>
<reference evidence="1" key="1">
    <citation type="submission" date="2021-11" db="EMBL/GenBank/DDBJ databases">
        <title>Fusarium solani-melongenae Genome sequencing and assembly.</title>
        <authorList>
            <person name="Xie S."/>
            <person name="Huang L."/>
            <person name="Zhang X."/>
        </authorList>
    </citation>
    <scope>NUCLEOTIDE SEQUENCE</scope>
    <source>
        <strain evidence="1">CRI 24-3</strain>
    </source>
</reference>
<keyword evidence="2" id="KW-1185">Reference proteome</keyword>